<feature type="domain" description="Methylene-tetrahydrofolate reductase C-terminal-like" evidence="1">
    <location>
        <begin position="117"/>
        <end position="210"/>
    </location>
</feature>
<protein>
    <recommendedName>
        <fullName evidence="1">Methylene-tetrahydrofolate reductase C-terminal-like domain-containing protein</fullName>
    </recommendedName>
</protein>
<dbReference type="AlphaFoldDB" id="A0A0F9NA38"/>
<dbReference type="PANTHER" id="PTHR38755">
    <property type="entry name" value="5,10-METHYLENETETRAHYDROFOLATE REDUCTASE"/>
    <property type="match status" value="1"/>
</dbReference>
<name>A0A0F9NA38_9ZZZZ</name>
<dbReference type="EMBL" id="LAZR01004418">
    <property type="protein sequence ID" value="KKN08767.1"/>
    <property type="molecule type" value="Genomic_DNA"/>
</dbReference>
<reference evidence="2" key="1">
    <citation type="journal article" date="2015" name="Nature">
        <title>Complex archaea that bridge the gap between prokaryotes and eukaryotes.</title>
        <authorList>
            <person name="Spang A."/>
            <person name="Saw J.H."/>
            <person name="Jorgensen S.L."/>
            <person name="Zaremba-Niedzwiedzka K."/>
            <person name="Martijn J."/>
            <person name="Lind A.E."/>
            <person name="van Eijk R."/>
            <person name="Schleper C."/>
            <person name="Guy L."/>
            <person name="Ettema T.J."/>
        </authorList>
    </citation>
    <scope>NUCLEOTIDE SEQUENCE</scope>
</reference>
<comment type="caution">
    <text evidence="2">The sequence shown here is derived from an EMBL/GenBank/DDBJ whole genome shotgun (WGS) entry which is preliminary data.</text>
</comment>
<evidence type="ECO:0000259" key="1">
    <source>
        <dbReference type="Pfam" id="PF12225"/>
    </source>
</evidence>
<gene>
    <name evidence="2" type="ORF">LCGC14_1053310</name>
</gene>
<dbReference type="Pfam" id="PF12225">
    <property type="entry name" value="DUF5981"/>
    <property type="match status" value="1"/>
</dbReference>
<dbReference type="PANTHER" id="PTHR38755:SF1">
    <property type="entry name" value="METHYLENE-TETRAHYDROFOLATE REDUCTASE C-TERMINAL DOMAIN-CONTAINING PROTEIN"/>
    <property type="match status" value="1"/>
</dbReference>
<dbReference type="InterPro" id="IPR022026">
    <property type="entry name" value="DUF5981"/>
</dbReference>
<organism evidence="2">
    <name type="scientific">marine sediment metagenome</name>
    <dbReference type="NCBI Taxonomy" id="412755"/>
    <lineage>
        <taxon>unclassified sequences</taxon>
        <taxon>metagenomes</taxon>
        <taxon>ecological metagenomes</taxon>
    </lineage>
</organism>
<sequence length="221" mass="24499">MTIITTKKPFEEVLVELRDKKAILLISCGSCAATCQTGGTEGADEMAKKLRSKGFEVKLIMVYDEICDNRETMKNFRKGAEELKDVDAILSLSCGLGVASIINVLSQKHPNIPVLIANNTQFMGVTHRIGRFYMRCSGCGNCLLNETGGICPITTCAKALMNGPCGGMVRGKCEVGNYEKDCGWILIFNRLKELGRLDLFNKLREPVDWSESGHQREVVWR</sequence>
<accession>A0A0F9NA38</accession>
<proteinExistence type="predicted"/>
<evidence type="ECO:0000313" key="2">
    <source>
        <dbReference type="EMBL" id="KKN08767.1"/>
    </source>
</evidence>